<evidence type="ECO:0000313" key="2">
    <source>
        <dbReference type="Proteomes" id="UP000028547"/>
    </source>
</evidence>
<reference evidence="1 2" key="1">
    <citation type="submission" date="2014-07" db="EMBL/GenBank/DDBJ databases">
        <title>Draft Genome Sequence of Gephyronic Acid Producer, Cystobacter violaceus Strain Cb vi76.</title>
        <authorList>
            <person name="Stevens D.C."/>
            <person name="Young J."/>
            <person name="Carmichael R."/>
            <person name="Tan J."/>
            <person name="Taylor R.E."/>
        </authorList>
    </citation>
    <scope>NUCLEOTIDE SEQUENCE [LARGE SCALE GENOMIC DNA]</scope>
    <source>
        <strain evidence="1 2">Cb vi76</strain>
    </source>
</reference>
<dbReference type="EMBL" id="JPMI01000076">
    <property type="protein sequence ID" value="KFA92925.1"/>
    <property type="molecule type" value="Genomic_DNA"/>
</dbReference>
<dbReference type="AlphaFoldDB" id="A0A084SWU0"/>
<proteinExistence type="predicted"/>
<sequence>MTRLDTDFQDENAVPYFLWDDPMTVRELRERLRTASEPERVRLVGIILREARDTDVWAWVSLDEVLRLWPQLQRHLGRRRAFWEFLH</sequence>
<comment type="caution">
    <text evidence="1">The sequence shown here is derived from an EMBL/GenBank/DDBJ whole genome shotgun (WGS) entry which is preliminary data.</text>
</comment>
<dbReference type="RefSeq" id="WP_043393884.1">
    <property type="nucleotide sequence ID" value="NZ_JPMI01000076.1"/>
</dbReference>
<dbReference type="Proteomes" id="UP000028547">
    <property type="component" value="Unassembled WGS sequence"/>
</dbReference>
<name>A0A084SWU0_9BACT</name>
<gene>
    <name evidence="1" type="ORF">Q664_12465</name>
</gene>
<protein>
    <submittedName>
        <fullName evidence="1">Uncharacterized protein</fullName>
    </submittedName>
</protein>
<evidence type="ECO:0000313" key="1">
    <source>
        <dbReference type="EMBL" id="KFA92925.1"/>
    </source>
</evidence>
<accession>A0A084SWU0</accession>
<organism evidence="1 2">
    <name type="scientific">Archangium violaceum Cb vi76</name>
    <dbReference type="NCBI Taxonomy" id="1406225"/>
    <lineage>
        <taxon>Bacteria</taxon>
        <taxon>Pseudomonadati</taxon>
        <taxon>Myxococcota</taxon>
        <taxon>Myxococcia</taxon>
        <taxon>Myxococcales</taxon>
        <taxon>Cystobacterineae</taxon>
        <taxon>Archangiaceae</taxon>
        <taxon>Archangium</taxon>
    </lineage>
</organism>